<organism evidence="1">
    <name type="scientific">Magnetococcus massalia (strain MO-1)</name>
    <dbReference type="NCBI Taxonomy" id="451514"/>
    <lineage>
        <taxon>Bacteria</taxon>
        <taxon>Pseudomonadati</taxon>
        <taxon>Pseudomonadota</taxon>
        <taxon>Magnetococcia</taxon>
        <taxon>Magnetococcales</taxon>
        <taxon>Magnetococcaceae</taxon>
        <taxon>Magnetococcus</taxon>
    </lineage>
</organism>
<gene>
    <name evidence="1" type="ORF">MAGMO_1894</name>
</gene>
<dbReference type="EMBL" id="LO017727">
    <property type="protein sequence ID" value="CRH06069.1"/>
    <property type="molecule type" value="Genomic_DNA"/>
</dbReference>
<name>A0A1S7LIY1_MAGMO</name>
<sequence length="103" mass="12549">MAMEAEIDLWRAVLEQAISDSIKLLEKGERRPKLWNDYLFRMDVRHLRRWFLNSSREPGSFRFICEVLDIDHEQALAQIQEQFLQHMVLPRWKPQPKEEEKEK</sequence>
<dbReference type="AlphaFoldDB" id="A0A1S7LIY1"/>
<protein>
    <submittedName>
        <fullName evidence="1">Uncharacterized protein</fullName>
    </submittedName>
</protein>
<evidence type="ECO:0000313" key="1">
    <source>
        <dbReference type="EMBL" id="CRH06069.1"/>
    </source>
</evidence>
<proteinExistence type="predicted"/>
<reference evidence="1" key="1">
    <citation type="submission" date="2015-04" db="EMBL/GenBank/DDBJ databases">
        <authorList>
            <person name="Syromyatnikov M.Y."/>
            <person name="Popov V.N."/>
        </authorList>
    </citation>
    <scope>NUCLEOTIDE SEQUENCE</scope>
    <source>
        <strain evidence="1">MO-1</strain>
    </source>
</reference>
<accession>A0A1S7LIY1</accession>